<dbReference type="InterPro" id="IPR017853">
    <property type="entry name" value="GH"/>
</dbReference>
<evidence type="ECO:0000256" key="2">
    <source>
        <dbReference type="ARBA" id="ARBA00007951"/>
    </source>
</evidence>
<dbReference type="EC" id="3.2.1.51" evidence="3"/>
<evidence type="ECO:0000256" key="1">
    <source>
        <dbReference type="ARBA" id="ARBA00004071"/>
    </source>
</evidence>
<dbReference type="AlphaFoldDB" id="B0T1B4"/>
<comment type="similarity">
    <text evidence="2">Belongs to the glycosyl hydrolase 29 family.</text>
</comment>
<dbReference type="STRING" id="366602.Caul_1541"/>
<dbReference type="InterPro" id="IPR013780">
    <property type="entry name" value="Glyco_hydro_b"/>
</dbReference>
<dbReference type="InterPro" id="IPR000933">
    <property type="entry name" value="Glyco_hydro_29"/>
</dbReference>
<dbReference type="KEGG" id="cak:Caul_1541"/>
<reference evidence="8" key="1">
    <citation type="submission" date="2008-01" db="EMBL/GenBank/DDBJ databases">
        <title>Complete sequence of chromosome of Caulobacter sp. K31.</title>
        <authorList>
            <consortium name="US DOE Joint Genome Institute"/>
            <person name="Copeland A."/>
            <person name="Lucas S."/>
            <person name="Lapidus A."/>
            <person name="Barry K."/>
            <person name="Glavina del Rio T."/>
            <person name="Dalin E."/>
            <person name="Tice H."/>
            <person name="Pitluck S."/>
            <person name="Bruce D."/>
            <person name="Goodwin L."/>
            <person name="Thompson L.S."/>
            <person name="Brettin T."/>
            <person name="Detter J.C."/>
            <person name="Han C."/>
            <person name="Schmutz J."/>
            <person name="Larimer F."/>
            <person name="Land M."/>
            <person name="Hauser L."/>
            <person name="Kyrpides N."/>
            <person name="Kim E."/>
            <person name="Stephens C."/>
            <person name="Richardson P."/>
        </authorList>
    </citation>
    <scope>NUCLEOTIDE SEQUENCE [LARGE SCALE GENOMIC DNA]</scope>
    <source>
        <strain evidence="8">K31</strain>
    </source>
</reference>
<dbReference type="GO" id="GO:0006004">
    <property type="term" value="P:fucose metabolic process"/>
    <property type="evidence" value="ECO:0007669"/>
    <property type="project" value="InterPro"/>
</dbReference>
<dbReference type="SUPFAM" id="SSF51445">
    <property type="entry name" value="(Trans)glycosidases"/>
    <property type="match status" value="1"/>
</dbReference>
<dbReference type="CAZy" id="GH29">
    <property type="family name" value="Glycoside Hydrolase Family 29"/>
</dbReference>
<dbReference type="SMR" id="B0T1B4"/>
<dbReference type="Pfam" id="PF01120">
    <property type="entry name" value="Alpha_L_fucos"/>
    <property type="match status" value="1"/>
</dbReference>
<evidence type="ECO:0000313" key="8">
    <source>
        <dbReference type="EMBL" id="ABZ70671.1"/>
    </source>
</evidence>
<dbReference type="HOGENOM" id="CLU_002934_6_1_5"/>
<dbReference type="InterPro" id="IPR006311">
    <property type="entry name" value="TAT_signal"/>
</dbReference>
<dbReference type="OrthoDB" id="7176684at2"/>
<keyword evidence="4" id="KW-0732">Signal</keyword>
<dbReference type="EMBL" id="CP000927">
    <property type="protein sequence ID" value="ABZ70671.1"/>
    <property type="molecule type" value="Genomic_DNA"/>
</dbReference>
<evidence type="ECO:0000256" key="5">
    <source>
        <dbReference type="ARBA" id="ARBA00022801"/>
    </source>
</evidence>
<dbReference type="GO" id="GO:0005764">
    <property type="term" value="C:lysosome"/>
    <property type="evidence" value="ECO:0007669"/>
    <property type="project" value="TreeGrafter"/>
</dbReference>
<feature type="domain" description="Glycoside hydrolase family 29 N-terminal" evidence="7">
    <location>
        <begin position="40"/>
        <end position="404"/>
    </location>
</feature>
<evidence type="ECO:0000256" key="3">
    <source>
        <dbReference type="ARBA" id="ARBA00012662"/>
    </source>
</evidence>
<dbReference type="PIRSF" id="PIRSF001092">
    <property type="entry name" value="Alpha-L-fucosidase"/>
    <property type="match status" value="1"/>
</dbReference>
<dbReference type="Gene3D" id="2.60.40.1180">
    <property type="entry name" value="Golgi alpha-mannosidase II"/>
    <property type="match status" value="1"/>
</dbReference>
<protein>
    <recommendedName>
        <fullName evidence="3">alpha-L-fucosidase</fullName>
        <ecNumber evidence="3">3.2.1.51</ecNumber>
    </recommendedName>
</protein>
<accession>B0T1B4</accession>
<proteinExistence type="inferred from homology"/>
<dbReference type="GO" id="GO:0016139">
    <property type="term" value="P:glycoside catabolic process"/>
    <property type="evidence" value="ECO:0007669"/>
    <property type="project" value="TreeGrafter"/>
</dbReference>
<dbReference type="PANTHER" id="PTHR10030:SF37">
    <property type="entry name" value="ALPHA-L-FUCOSIDASE-RELATED"/>
    <property type="match status" value="1"/>
</dbReference>
<evidence type="ECO:0000256" key="4">
    <source>
        <dbReference type="ARBA" id="ARBA00022729"/>
    </source>
</evidence>
<dbReference type="Gene3D" id="3.20.20.80">
    <property type="entry name" value="Glycosidases"/>
    <property type="match status" value="1"/>
</dbReference>
<dbReference type="InterPro" id="IPR016286">
    <property type="entry name" value="FUC_metazoa-typ"/>
</dbReference>
<sequence length="516" mass="57939" precursor="true">MAKFSKREILYGPLLALGAGALGRAGPTAAAAAPTIERDMARGPFNTTQESLETYRTPDWFRDAKFGIWAHWGPQAVPRQGDWYARWLYVPGHPHYDHHLKTYGHPSEKGYKDILPLWKAERWDPEALMARYAGAGAKYFVSMGVHHDNFDLWNSKHHRWNAVAMGPKRDIVGAWKAAAKRQGLRFGVSEHLGASYCWWYPSHLYDQFWPKLGVPYDGADPAYADLYHDNRDEPYLNTKPSWYTRNPTFHQLWLKRIRDLVDSYQPDLLYSDGGLPFGEVGRTLVAHLYNSSITRTGRLEAVYTCKDVGTGEFFKEGMVQDVERGVLKGVNPLPWQTDTSNGDWFDSDNVKYKTSSEIITMLADIVSKNGNMLLNIVLHADGSLPPESDALLTDLSAWMAVNAEAIHGTRPWTHYGEGPTEVAEGMFKEKADYSARDIRFTVKDKTLYAIALGEPSDVTEVVSLRKGAPEARGRVVGVELLGAGPVHFRQTSKALLISVPARLPTRHASVFKIHLA</sequence>
<comment type="function">
    <text evidence="1">Alpha-L-fucosidase is responsible for hydrolyzing the alpha-1,6-linked fucose joined to the reducing-end N-acetylglucosamine of the carbohydrate moieties of glycoproteins.</text>
</comment>
<dbReference type="eggNOG" id="COG3669">
    <property type="taxonomic scope" value="Bacteria"/>
</dbReference>
<evidence type="ECO:0000259" key="7">
    <source>
        <dbReference type="Pfam" id="PF01120"/>
    </source>
</evidence>
<keyword evidence="6 8" id="KW-0326">Glycosidase</keyword>
<organism evidence="8">
    <name type="scientific">Caulobacter sp. (strain K31)</name>
    <dbReference type="NCBI Taxonomy" id="366602"/>
    <lineage>
        <taxon>Bacteria</taxon>
        <taxon>Pseudomonadati</taxon>
        <taxon>Pseudomonadota</taxon>
        <taxon>Alphaproteobacteria</taxon>
        <taxon>Caulobacterales</taxon>
        <taxon>Caulobacteraceae</taxon>
        <taxon>Caulobacter</taxon>
    </lineage>
</organism>
<name>B0T1B4_CAUSK</name>
<evidence type="ECO:0000256" key="6">
    <source>
        <dbReference type="ARBA" id="ARBA00023295"/>
    </source>
</evidence>
<gene>
    <name evidence="8" type="ordered locus">Caul_1541</name>
</gene>
<dbReference type="PANTHER" id="PTHR10030">
    <property type="entry name" value="ALPHA-L-FUCOSIDASE"/>
    <property type="match status" value="1"/>
</dbReference>
<dbReference type="InterPro" id="IPR057739">
    <property type="entry name" value="Glyco_hydro_29_N"/>
</dbReference>
<dbReference type="PROSITE" id="PS51318">
    <property type="entry name" value="TAT"/>
    <property type="match status" value="1"/>
</dbReference>
<keyword evidence="5 8" id="KW-0378">Hydrolase</keyword>
<dbReference type="SMART" id="SM00812">
    <property type="entry name" value="Alpha_L_fucos"/>
    <property type="match status" value="1"/>
</dbReference>
<dbReference type="GO" id="GO:0004560">
    <property type="term" value="F:alpha-L-fucosidase activity"/>
    <property type="evidence" value="ECO:0007669"/>
    <property type="project" value="UniProtKB-EC"/>
</dbReference>